<proteinExistence type="predicted"/>
<dbReference type="RefSeq" id="XP_018271546.1">
    <property type="nucleotide sequence ID" value="XM_018414332.1"/>
</dbReference>
<dbReference type="AlphaFoldDB" id="A0A194S4I7"/>
<evidence type="ECO:0000313" key="2">
    <source>
        <dbReference type="Proteomes" id="UP000053890"/>
    </source>
</evidence>
<keyword evidence="2" id="KW-1185">Reference proteome</keyword>
<organism evidence="1 2">
    <name type="scientific">Rhodotorula graminis (strain WP1)</name>
    <dbReference type="NCBI Taxonomy" id="578459"/>
    <lineage>
        <taxon>Eukaryota</taxon>
        <taxon>Fungi</taxon>
        <taxon>Dikarya</taxon>
        <taxon>Basidiomycota</taxon>
        <taxon>Pucciniomycotina</taxon>
        <taxon>Microbotryomycetes</taxon>
        <taxon>Sporidiobolales</taxon>
        <taxon>Sporidiobolaceae</taxon>
        <taxon>Rhodotorula</taxon>
    </lineage>
</organism>
<dbReference type="STRING" id="578459.A0A194S4I7"/>
<accession>A0A194S4I7</accession>
<evidence type="ECO:0000313" key="1">
    <source>
        <dbReference type="EMBL" id="KPV75497.1"/>
    </source>
</evidence>
<dbReference type="GeneID" id="28974780"/>
<gene>
    <name evidence="1" type="ORF">RHOBADRAFT_44002</name>
</gene>
<name>A0A194S4I7_RHOGW</name>
<reference evidence="1 2" key="1">
    <citation type="journal article" date="2015" name="Front. Microbiol.">
        <title>Genome sequence of the plant growth promoting endophytic yeast Rhodotorula graminis WP1.</title>
        <authorList>
            <person name="Firrincieli A."/>
            <person name="Otillar R."/>
            <person name="Salamov A."/>
            <person name="Schmutz J."/>
            <person name="Khan Z."/>
            <person name="Redman R.S."/>
            <person name="Fleck N.D."/>
            <person name="Lindquist E."/>
            <person name="Grigoriev I.V."/>
            <person name="Doty S.L."/>
        </authorList>
    </citation>
    <scope>NUCLEOTIDE SEQUENCE [LARGE SCALE GENOMIC DNA]</scope>
    <source>
        <strain evidence="1 2">WP1</strain>
    </source>
</reference>
<dbReference type="EMBL" id="KQ474078">
    <property type="protein sequence ID" value="KPV75497.1"/>
    <property type="molecule type" value="Genomic_DNA"/>
</dbReference>
<protein>
    <submittedName>
        <fullName evidence="1">Uncharacterized protein</fullName>
    </submittedName>
</protein>
<sequence>SYASLALLDYFSPRDRLERAPKFDRERWKQICREELAKEAVADAALVDEDGDEHDGCIAKLDM</sequence>
<feature type="non-terminal residue" evidence="1">
    <location>
        <position position="1"/>
    </location>
</feature>
<dbReference type="Proteomes" id="UP000053890">
    <property type="component" value="Unassembled WGS sequence"/>
</dbReference>